<dbReference type="AlphaFoldDB" id="A0A1I3NNS6"/>
<dbReference type="OrthoDB" id="272812at2"/>
<dbReference type="InterPro" id="IPR013229">
    <property type="entry name" value="PEGA"/>
</dbReference>
<feature type="domain" description="PEGA" evidence="1">
    <location>
        <begin position="28"/>
        <end position="76"/>
    </location>
</feature>
<evidence type="ECO:0000313" key="3">
    <source>
        <dbReference type="Proteomes" id="UP000199518"/>
    </source>
</evidence>
<dbReference type="EMBL" id="FOQD01000015">
    <property type="protein sequence ID" value="SFJ10915.1"/>
    <property type="molecule type" value="Genomic_DNA"/>
</dbReference>
<gene>
    <name evidence="2" type="ORF">SAMN05421753_115154</name>
</gene>
<dbReference type="PROSITE" id="PS51257">
    <property type="entry name" value="PROKAR_LIPOPROTEIN"/>
    <property type="match status" value="1"/>
</dbReference>
<protein>
    <submittedName>
        <fullName evidence="2">PEGA domain-containing protein</fullName>
    </submittedName>
</protein>
<evidence type="ECO:0000313" key="2">
    <source>
        <dbReference type="EMBL" id="SFJ10915.1"/>
    </source>
</evidence>
<evidence type="ECO:0000259" key="1">
    <source>
        <dbReference type="Pfam" id="PF08308"/>
    </source>
</evidence>
<reference evidence="3" key="1">
    <citation type="submission" date="2016-10" db="EMBL/GenBank/DDBJ databases">
        <authorList>
            <person name="Varghese N."/>
            <person name="Submissions S."/>
        </authorList>
    </citation>
    <scope>NUCLEOTIDE SEQUENCE [LARGE SCALE GENOMIC DNA]</scope>
    <source>
        <strain evidence="3">DSM 26348</strain>
    </source>
</reference>
<sequence>MSSLLRPVWLLVLCLVLSGLTGCVSRRMTVRSDPPGALVEVDGKRIGVTPVSMDFTYYGTREFTLSYPGYETLTVQQPVRRPFYQYIPIDFFSNHFLPFRVTDRHDFSYTLQPRVVPIDEEQSLINRGRNFRSQSQVGGP</sequence>
<dbReference type="Pfam" id="PF08308">
    <property type="entry name" value="PEGA"/>
    <property type="match status" value="1"/>
</dbReference>
<name>A0A1I3NNS6_9PLAN</name>
<keyword evidence="3" id="KW-1185">Reference proteome</keyword>
<proteinExistence type="predicted"/>
<dbReference type="Proteomes" id="UP000199518">
    <property type="component" value="Unassembled WGS sequence"/>
</dbReference>
<accession>A0A1I3NNS6</accession>
<organism evidence="2 3">
    <name type="scientific">Planctomicrobium piriforme</name>
    <dbReference type="NCBI Taxonomy" id="1576369"/>
    <lineage>
        <taxon>Bacteria</taxon>
        <taxon>Pseudomonadati</taxon>
        <taxon>Planctomycetota</taxon>
        <taxon>Planctomycetia</taxon>
        <taxon>Planctomycetales</taxon>
        <taxon>Planctomycetaceae</taxon>
        <taxon>Planctomicrobium</taxon>
    </lineage>
</organism>